<evidence type="ECO:0000256" key="1">
    <source>
        <dbReference type="SAM" id="MobiDB-lite"/>
    </source>
</evidence>
<feature type="compositionally biased region" description="Basic and acidic residues" evidence="1">
    <location>
        <begin position="1"/>
        <end position="13"/>
    </location>
</feature>
<dbReference type="EMBL" id="BMOL01000043">
    <property type="protein sequence ID" value="GGL95115.1"/>
    <property type="molecule type" value="Genomic_DNA"/>
</dbReference>
<sequence length="97" mass="10052">MDREVVGLRHIDSDETDAGLHQGGNDGDVAGQPVQLGDQEDATDAAGLFEGGFTLRAPAFAGSGFNFSELKRERQVFAAGVGEDGGLLGSCLAVETR</sequence>
<evidence type="ECO:0000313" key="3">
    <source>
        <dbReference type="Proteomes" id="UP000639973"/>
    </source>
</evidence>
<reference evidence="3" key="1">
    <citation type="journal article" date="2019" name="Int. J. Syst. Evol. Microbiol.">
        <title>The Global Catalogue of Microorganisms (GCM) 10K type strain sequencing project: providing services to taxonomists for standard genome sequencing and annotation.</title>
        <authorList>
            <consortium name="The Broad Institute Genomics Platform"/>
            <consortium name="The Broad Institute Genome Sequencing Center for Infectious Disease"/>
            <person name="Wu L."/>
            <person name="Ma J."/>
        </authorList>
    </citation>
    <scope>NUCLEOTIDE SEQUENCE [LARGE SCALE GENOMIC DNA]</scope>
    <source>
        <strain evidence="3">JCM 15442</strain>
    </source>
</reference>
<feature type="region of interest" description="Disordered" evidence="1">
    <location>
        <begin position="1"/>
        <end position="35"/>
    </location>
</feature>
<name>A0ABQ2GGF3_9DEIO</name>
<evidence type="ECO:0000313" key="2">
    <source>
        <dbReference type="EMBL" id="GGL95115.1"/>
    </source>
</evidence>
<dbReference type="Proteomes" id="UP000639973">
    <property type="component" value="Unassembled WGS sequence"/>
</dbReference>
<accession>A0ABQ2GGF3</accession>
<protein>
    <submittedName>
        <fullName evidence="2">Uncharacterized protein</fullName>
    </submittedName>
</protein>
<keyword evidence="3" id="KW-1185">Reference proteome</keyword>
<organism evidence="2 3">
    <name type="scientific">Deinococcus aerolatus</name>
    <dbReference type="NCBI Taxonomy" id="522487"/>
    <lineage>
        <taxon>Bacteria</taxon>
        <taxon>Thermotogati</taxon>
        <taxon>Deinococcota</taxon>
        <taxon>Deinococci</taxon>
        <taxon>Deinococcales</taxon>
        <taxon>Deinococcaceae</taxon>
        <taxon>Deinococcus</taxon>
    </lineage>
</organism>
<proteinExistence type="predicted"/>
<comment type="caution">
    <text evidence="2">The sequence shown here is derived from an EMBL/GenBank/DDBJ whole genome shotgun (WGS) entry which is preliminary data.</text>
</comment>
<gene>
    <name evidence="2" type="ORF">GCM10010840_36500</name>
</gene>